<name>A0A7C4GDI9_UNCW3</name>
<dbReference type="EMBL" id="DSUT01000076">
    <property type="protein sequence ID" value="HGK28077.1"/>
    <property type="molecule type" value="Genomic_DNA"/>
</dbReference>
<proteinExistence type="predicted"/>
<dbReference type="InterPro" id="IPR035986">
    <property type="entry name" value="PKD_dom_sf"/>
</dbReference>
<dbReference type="AlphaFoldDB" id="A0A7C4GDI9"/>
<dbReference type="InterPro" id="IPR013783">
    <property type="entry name" value="Ig-like_fold"/>
</dbReference>
<evidence type="ECO:0000313" key="2">
    <source>
        <dbReference type="EMBL" id="HGK28077.1"/>
    </source>
</evidence>
<dbReference type="SUPFAM" id="SSF49265">
    <property type="entry name" value="Fibronectin type III"/>
    <property type="match status" value="1"/>
</dbReference>
<sequence length="463" mass="50153">MRTVFLSVVAFALLTGTPGCGRQVPPAVPELGGPQAGQPGETLSFRLRSTDRNGGNVSYLVDWGDSAPVSWSAELAAGRTFVRTHVFEAAGLFQVRARARDETGLESDWAGPLTVRVAFAGPERPTRPEGPTQIWPDTVLVFRTTVGHIAGESVSVQFDWGDGLGTWTPFRAAGDTFQDRHAFRAMGNYGVRARGRDRRGNVSAWSSSLPVEVGARPVEPPTELRLSQSSGVYVRLRWNPGRNSDSTRYFVWFRSLDSNRFAVVDSVAALSCVHDPIGATGEYTVSARMGGREAFAAETLSTVPVCTDTVVVFELNAGGPAGYGWDSMTRQGRVLSMTDTALAGMVAWYLTDLTSGHNGPVYYLASPHIGPGDPGGRVPPANWPRSGLVRVWGSSQDPLPEYDTLLYQNTVPVGLSGSDIAVYVSTGHYALMRVFEPDANQGTCPVVSWFQPVRGLRLMRRRE</sequence>
<evidence type="ECO:0000259" key="1">
    <source>
        <dbReference type="Pfam" id="PF18911"/>
    </source>
</evidence>
<dbReference type="Gene3D" id="2.60.40.10">
    <property type="entry name" value="Immunoglobulins"/>
    <property type="match status" value="1"/>
</dbReference>
<accession>A0A7C4GDI9</accession>
<dbReference type="CDD" id="cd00146">
    <property type="entry name" value="PKD"/>
    <property type="match status" value="1"/>
</dbReference>
<dbReference type="InterPro" id="IPR000601">
    <property type="entry name" value="PKD_dom"/>
</dbReference>
<dbReference type="InterPro" id="IPR036116">
    <property type="entry name" value="FN3_sf"/>
</dbReference>
<dbReference type="Pfam" id="PF18911">
    <property type="entry name" value="PKD_4"/>
    <property type="match status" value="1"/>
</dbReference>
<feature type="domain" description="PKD" evidence="1">
    <location>
        <begin position="24"/>
        <end position="107"/>
    </location>
</feature>
<dbReference type="SUPFAM" id="SSF49299">
    <property type="entry name" value="PKD domain"/>
    <property type="match status" value="1"/>
</dbReference>
<organism evidence="2">
    <name type="scientific">candidate division WOR-3 bacterium</name>
    <dbReference type="NCBI Taxonomy" id="2052148"/>
    <lineage>
        <taxon>Bacteria</taxon>
        <taxon>Bacteria division WOR-3</taxon>
    </lineage>
</organism>
<gene>
    <name evidence="2" type="ORF">ENS41_03905</name>
</gene>
<protein>
    <recommendedName>
        <fullName evidence="1">PKD domain-containing protein</fullName>
    </recommendedName>
</protein>
<comment type="caution">
    <text evidence="2">The sequence shown here is derived from an EMBL/GenBank/DDBJ whole genome shotgun (WGS) entry which is preliminary data.</text>
</comment>
<reference evidence="2" key="1">
    <citation type="journal article" date="2020" name="mSystems">
        <title>Genome- and Community-Level Interaction Insights into Carbon Utilization and Element Cycling Functions of Hydrothermarchaeota in Hydrothermal Sediment.</title>
        <authorList>
            <person name="Zhou Z."/>
            <person name="Liu Y."/>
            <person name="Xu W."/>
            <person name="Pan J."/>
            <person name="Luo Z.H."/>
            <person name="Li M."/>
        </authorList>
    </citation>
    <scope>NUCLEOTIDE SEQUENCE [LARGE SCALE GENOMIC DNA]</scope>
    <source>
        <strain evidence="2">SpSt-488</strain>
    </source>
</reference>